<sequence length="332" mass="37679">MSREMSCNPSIGGIGKGHLVREIDALDGLMGRVIDQSAIHFRVLNRKKGLAVRGIRAQADRDIYKQTIYKELCKLPNLKVIEASIESLLLEDSFEETEQAEDLPLQLPFRKKMKGVWTSRGELYLANRIVLTTGTFLRGRCWQGNNVDPYCFIVHAEKFLWIFLSTSAGRFMRNSSSFEPAAEQLAMQLKKLNFPLGRLKTGNRFTSSSVLYTNFQSIDCNTIEKEEYHGFSSRLVTCSLVLSTPPRLDGRTIDWRRLTPQNSENPPTYFSFLSHHLGNKDEKELICCYKTYTNAETHRIVAKNCHTLPALESGTGRGVGPRYCPSLPSKKF</sequence>
<proteinExistence type="predicted"/>
<dbReference type="Gene3D" id="2.40.30.260">
    <property type="match status" value="1"/>
</dbReference>
<comment type="caution">
    <text evidence="5">The sequence shown here is derived from an EMBL/GenBank/DDBJ whole genome shotgun (WGS) entry which is preliminary data.</text>
</comment>
<accession>A0ABQ7J992</accession>
<dbReference type="PANTHER" id="PTHR11806:SF0">
    <property type="entry name" value="PROTEIN MTO1 HOMOLOG, MITOCHONDRIAL"/>
    <property type="match status" value="1"/>
</dbReference>
<evidence type="ECO:0000256" key="1">
    <source>
        <dbReference type="ARBA" id="ARBA00001974"/>
    </source>
</evidence>
<keyword evidence="2" id="KW-0285">Flavoprotein</keyword>
<dbReference type="Pfam" id="PF01134">
    <property type="entry name" value="GIDA"/>
    <property type="match status" value="2"/>
</dbReference>
<evidence type="ECO:0000256" key="2">
    <source>
        <dbReference type="ARBA" id="ARBA00022630"/>
    </source>
</evidence>
<dbReference type="InterPro" id="IPR040131">
    <property type="entry name" value="MnmG_N"/>
</dbReference>
<dbReference type="Gene3D" id="3.50.50.60">
    <property type="entry name" value="FAD/NAD(P)-binding domain"/>
    <property type="match status" value="1"/>
</dbReference>
<dbReference type="EMBL" id="JADAQX010000442">
    <property type="protein sequence ID" value="KAF8820225.1"/>
    <property type="molecule type" value="Genomic_DNA"/>
</dbReference>
<keyword evidence="3" id="KW-0274">FAD</keyword>
<gene>
    <name evidence="5" type="ORF">IE077_004518</name>
</gene>
<dbReference type="InterPro" id="IPR036188">
    <property type="entry name" value="FAD/NAD-bd_sf"/>
</dbReference>
<dbReference type="Proteomes" id="UP000823046">
    <property type="component" value="Unassembled WGS sequence"/>
</dbReference>
<organism evidence="5 6">
    <name type="scientific">Cardiosporidium cionae</name>
    <dbReference type="NCBI Taxonomy" id="476202"/>
    <lineage>
        <taxon>Eukaryota</taxon>
        <taxon>Sar</taxon>
        <taxon>Alveolata</taxon>
        <taxon>Apicomplexa</taxon>
        <taxon>Aconoidasida</taxon>
        <taxon>Nephromycida</taxon>
        <taxon>Cardiosporidium</taxon>
    </lineage>
</organism>
<evidence type="ECO:0000313" key="5">
    <source>
        <dbReference type="EMBL" id="KAF8820225.1"/>
    </source>
</evidence>
<feature type="domain" description="MnmG N-terminal" evidence="4">
    <location>
        <begin position="240"/>
        <end position="330"/>
    </location>
</feature>
<dbReference type="PANTHER" id="PTHR11806">
    <property type="entry name" value="GLUCOSE INHIBITED DIVISION PROTEIN A"/>
    <property type="match status" value="1"/>
</dbReference>
<dbReference type="InterPro" id="IPR002218">
    <property type="entry name" value="MnmG-rel"/>
</dbReference>
<name>A0ABQ7J992_9APIC</name>
<evidence type="ECO:0000259" key="4">
    <source>
        <dbReference type="Pfam" id="PF01134"/>
    </source>
</evidence>
<dbReference type="SUPFAM" id="SSF51905">
    <property type="entry name" value="FAD/NAD(P)-binding domain"/>
    <property type="match status" value="1"/>
</dbReference>
<comment type="cofactor">
    <cofactor evidence="1">
        <name>FAD</name>
        <dbReference type="ChEBI" id="CHEBI:57692"/>
    </cofactor>
</comment>
<keyword evidence="6" id="KW-1185">Reference proteome</keyword>
<feature type="domain" description="MnmG N-terminal" evidence="4">
    <location>
        <begin position="4"/>
        <end position="146"/>
    </location>
</feature>
<protein>
    <submittedName>
        <fullName evidence="5">Glucose inhibited division protein A subfamily protein</fullName>
    </submittedName>
</protein>
<reference evidence="5 6" key="1">
    <citation type="journal article" date="2020" name="bioRxiv">
        <title>Metabolic contributions of an alphaproteobacterial endosymbiont in the apicomplexan Cardiosporidium cionae.</title>
        <authorList>
            <person name="Hunter E.S."/>
            <person name="Paight C.J."/>
            <person name="Lane C.E."/>
        </authorList>
    </citation>
    <scope>NUCLEOTIDE SEQUENCE [LARGE SCALE GENOMIC DNA]</scope>
    <source>
        <strain evidence="5">ESH_2018</strain>
    </source>
</reference>
<evidence type="ECO:0000313" key="6">
    <source>
        <dbReference type="Proteomes" id="UP000823046"/>
    </source>
</evidence>
<evidence type="ECO:0000256" key="3">
    <source>
        <dbReference type="ARBA" id="ARBA00022827"/>
    </source>
</evidence>